<comment type="cofactor">
    <cofactor evidence="2">
        <name>Ca(2+)</name>
        <dbReference type="ChEBI" id="CHEBI:29108"/>
    </cofactor>
</comment>
<dbReference type="PANTHER" id="PTHR23248:SF4">
    <property type="entry name" value="PHOSPHOLIPID SCRAMBLASE"/>
    <property type="match status" value="1"/>
</dbReference>
<reference evidence="4" key="1">
    <citation type="submission" date="2014-03" db="EMBL/GenBank/DDBJ databases">
        <authorList>
            <person name="Aksoy S."/>
            <person name="Warren W."/>
            <person name="Wilson R.K."/>
        </authorList>
    </citation>
    <scope>NUCLEOTIDE SEQUENCE [LARGE SCALE GENOMIC DNA]</scope>
    <source>
        <strain evidence="4">IAEA</strain>
    </source>
</reference>
<dbReference type="VEuPathDB" id="VectorBase:GBRI008424"/>
<dbReference type="GO" id="GO:0005886">
    <property type="term" value="C:plasma membrane"/>
    <property type="evidence" value="ECO:0007669"/>
    <property type="project" value="TreeGrafter"/>
</dbReference>
<accession>A0A1A9W6Y7</accession>
<keyword evidence="2" id="KW-0106">Calcium</keyword>
<evidence type="ECO:0000313" key="3">
    <source>
        <dbReference type="EnsemblMetazoa" id="GBRI008424-PA"/>
    </source>
</evidence>
<dbReference type="Pfam" id="PF03803">
    <property type="entry name" value="Scramblase"/>
    <property type="match status" value="1"/>
</dbReference>
<keyword evidence="4" id="KW-1185">Reference proteome</keyword>
<protein>
    <recommendedName>
        <fullName evidence="2">Phospholipid scramblase</fullName>
    </recommendedName>
</protein>
<dbReference type="GO" id="GO:0017128">
    <property type="term" value="F:phospholipid scramblase activity"/>
    <property type="evidence" value="ECO:0007669"/>
    <property type="project" value="InterPro"/>
</dbReference>
<dbReference type="PANTHER" id="PTHR23248">
    <property type="entry name" value="PHOSPHOLIPID SCRAMBLASE-RELATED"/>
    <property type="match status" value="1"/>
</dbReference>
<dbReference type="Proteomes" id="UP000091820">
    <property type="component" value="Unassembled WGS sequence"/>
</dbReference>
<proteinExistence type="inferred from homology"/>
<evidence type="ECO:0000256" key="2">
    <source>
        <dbReference type="RuleBase" id="RU363116"/>
    </source>
</evidence>
<sequence>MLQNDAIRNLYQDAVLNDPVNITSQPRVQRLPLPLNKMEPNLRTPSTYVPTTGYDFLNDLPSVHIEQTFELNDSLTDISSENRFIVRSPLGEALYAVTESLLQTNFLMCGSWRPVQFHVIDKTYQEALLLRKPFALSSLCCLSQKLEVWVPPGHLLGRIVQSPISLTPQYFIEDGTTGMLMFCIEGPRFIRCQSSYCSSKEIYFKVHSGDVLRASIDRKWCTLKLQYTLNIYFSDSQLTAKEKALILGSAFLMVRISIFSQQILAVDSECNFKEKSKQFINHLYKPETKFIERR</sequence>
<comment type="function">
    <text evidence="2">May mediate accelerated ATP-independent bidirectional transbilayer migration of phospholipids upon binding calcium ions that results in a loss of phospholipid asymmetry in the plasma membrane.</text>
</comment>
<name>A0A1A9W6Y7_9MUSC</name>
<comment type="similarity">
    <text evidence="1 2">Belongs to the phospholipid scramblase family.</text>
</comment>
<dbReference type="AlphaFoldDB" id="A0A1A9W6Y7"/>
<evidence type="ECO:0000256" key="1">
    <source>
        <dbReference type="ARBA" id="ARBA00005350"/>
    </source>
</evidence>
<evidence type="ECO:0000313" key="4">
    <source>
        <dbReference type="Proteomes" id="UP000091820"/>
    </source>
</evidence>
<keyword evidence="2" id="KW-0564">Palmitate</keyword>
<organism evidence="3 4">
    <name type="scientific">Glossina brevipalpis</name>
    <dbReference type="NCBI Taxonomy" id="37001"/>
    <lineage>
        <taxon>Eukaryota</taxon>
        <taxon>Metazoa</taxon>
        <taxon>Ecdysozoa</taxon>
        <taxon>Arthropoda</taxon>
        <taxon>Hexapoda</taxon>
        <taxon>Insecta</taxon>
        <taxon>Pterygota</taxon>
        <taxon>Neoptera</taxon>
        <taxon>Endopterygota</taxon>
        <taxon>Diptera</taxon>
        <taxon>Brachycera</taxon>
        <taxon>Muscomorpha</taxon>
        <taxon>Hippoboscoidea</taxon>
        <taxon>Glossinidae</taxon>
        <taxon>Glossina</taxon>
    </lineage>
</organism>
<dbReference type="EnsemblMetazoa" id="GBRI008424-RA">
    <property type="protein sequence ID" value="GBRI008424-PA"/>
    <property type="gene ID" value="GBRI008424"/>
</dbReference>
<keyword evidence="2" id="KW-0449">Lipoprotein</keyword>
<dbReference type="InterPro" id="IPR005552">
    <property type="entry name" value="Scramblase"/>
</dbReference>
<reference evidence="3" key="2">
    <citation type="submission" date="2020-05" db="UniProtKB">
        <authorList>
            <consortium name="EnsemblMetazoa"/>
        </authorList>
    </citation>
    <scope>IDENTIFICATION</scope>
    <source>
        <strain evidence="3">IAEA</strain>
    </source>
</reference>